<evidence type="ECO:0000313" key="2">
    <source>
        <dbReference type="Proteomes" id="UP000830326"/>
    </source>
</evidence>
<accession>A0ABY4HCG4</accession>
<protein>
    <submittedName>
        <fullName evidence="1">Metal-sensitive transcriptional regulator</fullName>
    </submittedName>
</protein>
<dbReference type="InterPro" id="IPR038390">
    <property type="entry name" value="Metal_Tscrpt_repr_sf"/>
</dbReference>
<gene>
    <name evidence="1" type="ORF">MUO15_00645</name>
</gene>
<sequence>MEFSPEMKHRLKRVEGQVRGVHKMMEEEKECKDIISQLSAVRGAVDRTIAFIVSQNLEQCVQEQTAKGEDTSKMVQEAVELLVKSR</sequence>
<name>A0ABY4HCG4_9BACI</name>
<dbReference type="Proteomes" id="UP000830326">
    <property type="component" value="Chromosome"/>
</dbReference>
<dbReference type="RefSeq" id="WP_245032635.1">
    <property type="nucleotide sequence ID" value="NZ_CP095075.1"/>
</dbReference>
<dbReference type="Pfam" id="PF02583">
    <property type="entry name" value="Trns_repr_metal"/>
    <property type="match status" value="1"/>
</dbReference>
<reference evidence="1" key="1">
    <citation type="submission" date="2022-04" db="EMBL/GenBank/DDBJ databases">
        <title>Halobacillus sp. isolated from saltern.</title>
        <authorList>
            <person name="Won M."/>
            <person name="Lee C.-M."/>
            <person name="Woen H.-Y."/>
            <person name="Kwon S.-W."/>
        </authorList>
    </citation>
    <scope>NUCLEOTIDE SEQUENCE</scope>
    <source>
        <strain evidence="1">SSHM10-5</strain>
    </source>
</reference>
<dbReference type="PANTHER" id="PTHR33677:SF5">
    <property type="entry name" value="TRANSCRIPTIONAL REPRESSOR FRMR"/>
    <property type="match status" value="1"/>
</dbReference>
<dbReference type="EMBL" id="CP095075">
    <property type="protein sequence ID" value="UOR12088.1"/>
    <property type="molecule type" value="Genomic_DNA"/>
</dbReference>
<dbReference type="Gene3D" id="1.20.58.1000">
    <property type="entry name" value="Metal-sensitive repressor, helix protomer"/>
    <property type="match status" value="1"/>
</dbReference>
<dbReference type="CDD" id="cd10155">
    <property type="entry name" value="BsYrkD-like_DUF156"/>
    <property type="match status" value="1"/>
</dbReference>
<evidence type="ECO:0000313" key="1">
    <source>
        <dbReference type="EMBL" id="UOR12088.1"/>
    </source>
</evidence>
<keyword evidence="2" id="KW-1185">Reference proteome</keyword>
<dbReference type="InterPro" id="IPR003735">
    <property type="entry name" value="Metal_Tscrpt_repr"/>
</dbReference>
<proteinExistence type="predicted"/>
<dbReference type="PANTHER" id="PTHR33677">
    <property type="entry name" value="TRANSCRIPTIONAL REPRESSOR FRMR-RELATED"/>
    <property type="match status" value="1"/>
</dbReference>
<organism evidence="1 2">
    <name type="scientific">Halobacillus amylolyticus</name>
    <dbReference type="NCBI Taxonomy" id="2932259"/>
    <lineage>
        <taxon>Bacteria</taxon>
        <taxon>Bacillati</taxon>
        <taxon>Bacillota</taxon>
        <taxon>Bacilli</taxon>
        <taxon>Bacillales</taxon>
        <taxon>Bacillaceae</taxon>
        <taxon>Halobacillus</taxon>
    </lineage>
</organism>